<accession>A0A1H7U6L1</accession>
<dbReference type="AlphaFoldDB" id="A0A1H7U6L1"/>
<dbReference type="PROSITE" id="PS51257">
    <property type="entry name" value="PROKAR_LIPOPROTEIN"/>
    <property type="match status" value="1"/>
</dbReference>
<gene>
    <name evidence="2" type="ORF">SAMN05414137_11595</name>
</gene>
<feature type="chain" id="PRO_5039090406" evidence="1">
    <location>
        <begin position="25"/>
        <end position="163"/>
    </location>
</feature>
<reference evidence="3" key="1">
    <citation type="submission" date="2016-10" db="EMBL/GenBank/DDBJ databases">
        <authorList>
            <person name="Varghese N."/>
        </authorList>
    </citation>
    <scope>NUCLEOTIDE SEQUENCE [LARGE SCALE GENOMIC DNA]</scope>
    <source>
        <strain evidence="3">DSM 45096 / BCRC 16803 / CGMCC 4.1857 / CIP 109030 / JCM 12277 / KCTC 19219 / NBRC 100920 / 33214</strain>
    </source>
</reference>
<dbReference type="RefSeq" id="WP_042450596.1">
    <property type="nucleotide sequence ID" value="NZ_BBPN01000019.1"/>
</dbReference>
<dbReference type="EMBL" id="FOAZ01000015">
    <property type="protein sequence ID" value="SEL92308.1"/>
    <property type="molecule type" value="Genomic_DNA"/>
</dbReference>
<dbReference type="eggNOG" id="ENOG50347BB">
    <property type="taxonomic scope" value="Bacteria"/>
</dbReference>
<keyword evidence="3" id="KW-1185">Reference proteome</keyword>
<evidence type="ECO:0000313" key="3">
    <source>
        <dbReference type="Proteomes" id="UP000183015"/>
    </source>
</evidence>
<dbReference type="Proteomes" id="UP000183015">
    <property type="component" value="Unassembled WGS sequence"/>
</dbReference>
<sequence>MDAKRTTAALVLAVTALASASACSSSSPAGSAAASAASAAASAAVSAAQSAGQSALASASAAVSSALASAAAGLDVKKDVTVSEPAAASGGKVSSTVKVTNSSGSQASFLVTVSFRDSSGNILDVDVVTVENVRAGGTGTATATSHRSLTGTVKAQVDAAVRT</sequence>
<evidence type="ECO:0000313" key="2">
    <source>
        <dbReference type="EMBL" id="SEL92308.1"/>
    </source>
</evidence>
<evidence type="ECO:0000256" key="1">
    <source>
        <dbReference type="SAM" id="SignalP"/>
    </source>
</evidence>
<proteinExistence type="predicted"/>
<feature type="signal peptide" evidence="1">
    <location>
        <begin position="1"/>
        <end position="24"/>
    </location>
</feature>
<organism evidence="2 3">
    <name type="scientific">Streptacidiphilus jiangxiensis</name>
    <dbReference type="NCBI Taxonomy" id="235985"/>
    <lineage>
        <taxon>Bacteria</taxon>
        <taxon>Bacillati</taxon>
        <taxon>Actinomycetota</taxon>
        <taxon>Actinomycetes</taxon>
        <taxon>Kitasatosporales</taxon>
        <taxon>Streptomycetaceae</taxon>
        <taxon>Streptacidiphilus</taxon>
    </lineage>
</organism>
<dbReference type="STRING" id="235985.SAMN05414137_11595"/>
<name>A0A1H7U6L1_STRJI</name>
<keyword evidence="1" id="KW-0732">Signal</keyword>
<protein>
    <submittedName>
        <fullName evidence="2">Uncharacterized protein</fullName>
    </submittedName>
</protein>